<dbReference type="AlphaFoldDB" id="A0A4D7C966"/>
<dbReference type="KEGG" id="hgn:E6W36_06735"/>
<dbReference type="Pfam" id="PF07411">
    <property type="entry name" value="DUF1508"/>
    <property type="match status" value="1"/>
</dbReference>
<dbReference type="Gene3D" id="3.30.160.160">
    <property type="entry name" value="YegP-like"/>
    <property type="match status" value="1"/>
</dbReference>
<dbReference type="RefSeq" id="WP_222874191.1">
    <property type="nucleotide sequence ID" value="NZ_CP039704.1"/>
</dbReference>
<dbReference type="EMBL" id="CP039704">
    <property type="protein sequence ID" value="QCI79357.1"/>
    <property type="molecule type" value="Genomic_DNA"/>
</dbReference>
<reference evidence="3" key="1">
    <citation type="submission" date="2019-04" db="EMBL/GenBank/DDBJ databases">
        <title>Complete genome sequence of Sphingomonas sp. W1-2-3.</title>
        <authorList>
            <person name="Im W.T."/>
        </authorList>
    </citation>
    <scope>NUCLEOTIDE SEQUENCE [LARGE SCALE GENOMIC DNA]</scope>
    <source>
        <strain evidence="3">W1-2-3</strain>
    </source>
</reference>
<accession>A0A4D7C966</accession>
<keyword evidence="3" id="KW-1185">Reference proteome</keyword>
<gene>
    <name evidence="2" type="ORF">E6W36_06735</name>
</gene>
<dbReference type="SUPFAM" id="SSF160113">
    <property type="entry name" value="YegP-like"/>
    <property type="match status" value="1"/>
</dbReference>
<evidence type="ECO:0000259" key="1">
    <source>
        <dbReference type="Pfam" id="PF07411"/>
    </source>
</evidence>
<name>A0A4D7C966_9SPHN</name>
<evidence type="ECO:0000313" key="3">
    <source>
        <dbReference type="Proteomes" id="UP000298714"/>
    </source>
</evidence>
<evidence type="ECO:0000313" key="2">
    <source>
        <dbReference type="EMBL" id="QCI79357.1"/>
    </source>
</evidence>
<proteinExistence type="predicted"/>
<organism evidence="2 3">
    <name type="scientific">Hankyongella ginsenosidimutans</name>
    <dbReference type="NCBI Taxonomy" id="1763828"/>
    <lineage>
        <taxon>Bacteria</taxon>
        <taxon>Pseudomonadati</taxon>
        <taxon>Pseudomonadota</taxon>
        <taxon>Alphaproteobacteria</taxon>
        <taxon>Sphingomonadales</taxon>
        <taxon>Sphingomonadaceae</taxon>
        <taxon>Hankyongella</taxon>
    </lineage>
</organism>
<dbReference type="InterPro" id="IPR036913">
    <property type="entry name" value="YegP-like_sf"/>
</dbReference>
<feature type="domain" description="DUF1508" evidence="1">
    <location>
        <begin position="8"/>
        <end position="55"/>
    </location>
</feature>
<protein>
    <submittedName>
        <fullName evidence="2">DUF1508 domain-containing protein</fullName>
    </submittedName>
</protein>
<dbReference type="Proteomes" id="UP000298714">
    <property type="component" value="Chromosome"/>
</dbReference>
<dbReference type="InterPro" id="IPR010879">
    <property type="entry name" value="DUF1508"/>
</dbReference>
<sequence length="56" mass="6367">MKYEVYKDKKGEFRWRLKHNNGNILAKSSEGYKAKADCLKCIENTQNSGSATIVEA</sequence>